<name>A0AAU9TVX6_EUPED</name>
<comment type="caution">
    <text evidence="2">The sequence shown here is derived from an EMBL/GenBank/DDBJ whole genome shotgun (WGS) entry which is preliminary data.</text>
</comment>
<proteinExistence type="predicted"/>
<protein>
    <submittedName>
        <fullName evidence="2">Uncharacterized protein</fullName>
    </submittedName>
</protein>
<feature type="region of interest" description="Disordered" evidence="1">
    <location>
        <begin position="128"/>
        <end position="151"/>
    </location>
</feature>
<evidence type="ECO:0000313" key="3">
    <source>
        <dbReference type="Proteomes" id="UP001153954"/>
    </source>
</evidence>
<dbReference type="Proteomes" id="UP001153954">
    <property type="component" value="Unassembled WGS sequence"/>
</dbReference>
<evidence type="ECO:0000313" key="2">
    <source>
        <dbReference type="EMBL" id="CAH2089961.1"/>
    </source>
</evidence>
<dbReference type="EMBL" id="CAKOGL010000008">
    <property type="protein sequence ID" value="CAH2089961.1"/>
    <property type="molecule type" value="Genomic_DNA"/>
</dbReference>
<accession>A0AAU9TVX6</accession>
<keyword evidence="3" id="KW-1185">Reference proteome</keyword>
<evidence type="ECO:0000256" key="1">
    <source>
        <dbReference type="SAM" id="MobiDB-lite"/>
    </source>
</evidence>
<dbReference type="AlphaFoldDB" id="A0AAU9TVX6"/>
<sequence length="151" mass="17017">MYFCITFKDVEWKTSVSYLWCQFDLKRCIVSTVNQIVSRGPVKILLGFYLQITVKSQTNGNLDGLRLLVLDLSDPDLVRPLFSVPRQKVTDPVGVTRYVRNDVIFLGQRYVHTPLRILYLAPSPPLLNAGTDGDDNEDDVGKATPDLTPTD</sequence>
<gene>
    <name evidence="2" type="ORF">EEDITHA_LOCUS5964</name>
</gene>
<organism evidence="2 3">
    <name type="scientific">Euphydryas editha</name>
    <name type="common">Edith's checkerspot</name>
    <dbReference type="NCBI Taxonomy" id="104508"/>
    <lineage>
        <taxon>Eukaryota</taxon>
        <taxon>Metazoa</taxon>
        <taxon>Ecdysozoa</taxon>
        <taxon>Arthropoda</taxon>
        <taxon>Hexapoda</taxon>
        <taxon>Insecta</taxon>
        <taxon>Pterygota</taxon>
        <taxon>Neoptera</taxon>
        <taxon>Endopterygota</taxon>
        <taxon>Lepidoptera</taxon>
        <taxon>Glossata</taxon>
        <taxon>Ditrysia</taxon>
        <taxon>Papilionoidea</taxon>
        <taxon>Nymphalidae</taxon>
        <taxon>Nymphalinae</taxon>
        <taxon>Euphydryas</taxon>
    </lineage>
</organism>
<reference evidence="2" key="1">
    <citation type="submission" date="2022-03" db="EMBL/GenBank/DDBJ databases">
        <authorList>
            <person name="Tunstrom K."/>
        </authorList>
    </citation>
    <scope>NUCLEOTIDE SEQUENCE</scope>
</reference>